<organism evidence="1 2">
    <name type="scientific">Ranid herpesvirus 2</name>
    <dbReference type="NCBI Taxonomy" id="389214"/>
    <lineage>
        <taxon>Viruses</taxon>
        <taxon>Duplodnaviria</taxon>
        <taxon>Heunggongvirae</taxon>
        <taxon>Peploviricota</taxon>
        <taxon>Herviviricetes</taxon>
        <taxon>Herpesvirales</taxon>
        <taxon>Alloherpesviridae</taxon>
        <taxon>Batravirus</taxon>
        <taxon>Batravirus ranidallo2</taxon>
    </lineage>
</organism>
<evidence type="ECO:0000313" key="1">
    <source>
        <dbReference type="EMBL" id="ABG25673.1"/>
    </source>
</evidence>
<protein>
    <submittedName>
        <fullName evidence="1">ORF16</fullName>
    </submittedName>
</protein>
<evidence type="ECO:0000313" key="2">
    <source>
        <dbReference type="Proteomes" id="UP000120576"/>
    </source>
</evidence>
<dbReference type="RefSeq" id="YP_656524.1">
    <property type="nucleotide sequence ID" value="NC_008210.1"/>
</dbReference>
<name>Q14W90_9VIRU</name>
<accession>Q14W90</accession>
<reference evidence="1 2" key="1">
    <citation type="journal article" date="2006" name="J. Gen. Virol.">
        <title>Genome sequences of two frog herpesviruses.</title>
        <authorList>
            <person name="Davison A.J."/>
            <person name="Cunningham C."/>
            <person name="Sauerbier W."/>
            <person name="McKinnell R.G."/>
        </authorList>
    </citation>
    <scope>NUCLEOTIDE SEQUENCE [LARGE SCALE GENOMIC DNA]</scope>
    <source>
        <strain evidence="1">ATCC VR-568</strain>
    </source>
</reference>
<dbReference type="GeneID" id="5179505"/>
<sequence>MANQDWKDLMPRASHLVSGLDRIEEELELHATFALMTYWGEDNVTRALMWMELVTGRLQLEKYDRMYSLVASKFGTEEYPLKHTMEMQILILYAIRYYRRDAQVDHLADMLSFLKCHLDAYMQFVQQNGCSWATAFAYTRLAERHDVTRRSFTITVGVEKVPLPLDLSAEIDAWNVWKGGFSLPLELSYDTDLFNEETCSHYEKMRLRLRKSPGIVDN</sequence>
<proteinExistence type="predicted"/>
<keyword evidence="2" id="KW-1185">Reference proteome</keyword>
<dbReference type="Proteomes" id="UP000120576">
    <property type="component" value="Genome"/>
</dbReference>
<dbReference type="KEGG" id="vg:5179505"/>
<dbReference type="EMBL" id="DQ665652">
    <property type="protein sequence ID" value="ABG25673.1"/>
    <property type="molecule type" value="Genomic_DNA"/>
</dbReference>